<dbReference type="GO" id="GO:0016887">
    <property type="term" value="F:ATP hydrolysis activity"/>
    <property type="evidence" value="ECO:0007669"/>
    <property type="project" value="InterPro"/>
</dbReference>
<evidence type="ECO:0000313" key="2">
    <source>
        <dbReference type="EMBL" id="MBF1283918.1"/>
    </source>
</evidence>
<dbReference type="AlphaFoldDB" id="A0A930DS91"/>
<evidence type="ECO:0000259" key="1">
    <source>
        <dbReference type="Pfam" id="PF13476"/>
    </source>
</evidence>
<comment type="caution">
    <text evidence="2">The sequence shown here is derived from an EMBL/GenBank/DDBJ whole genome shotgun (WGS) entry which is preliminary data.</text>
</comment>
<dbReference type="Gene3D" id="3.40.50.300">
    <property type="entry name" value="P-loop containing nucleotide triphosphate hydrolases"/>
    <property type="match status" value="1"/>
</dbReference>
<organism evidence="2 3">
    <name type="scientific">Oribacterium parvum</name>
    <dbReference type="NCBI Taxonomy" id="1501329"/>
    <lineage>
        <taxon>Bacteria</taxon>
        <taxon>Bacillati</taxon>
        <taxon>Bacillota</taxon>
        <taxon>Clostridia</taxon>
        <taxon>Lachnospirales</taxon>
        <taxon>Lachnospiraceae</taxon>
        <taxon>Oribacterium</taxon>
    </lineage>
</organism>
<gene>
    <name evidence="2" type="ORF">HXM93_05235</name>
</gene>
<dbReference type="EMBL" id="JABZRD010000294">
    <property type="protein sequence ID" value="MBF1283918.1"/>
    <property type="molecule type" value="Genomic_DNA"/>
</dbReference>
<name>A0A930DS91_9FIRM</name>
<sequence>MIIQSCHIAQFGKWKEKNFDFSEGLNPFLWENGEGKTTLMHFFHILFYG</sequence>
<dbReference type="Proteomes" id="UP000709351">
    <property type="component" value="Unassembled WGS sequence"/>
</dbReference>
<feature type="domain" description="Rad50/SbcC-type AAA" evidence="1">
    <location>
        <begin position="6"/>
        <end position="49"/>
    </location>
</feature>
<evidence type="ECO:0000313" key="3">
    <source>
        <dbReference type="Proteomes" id="UP000709351"/>
    </source>
</evidence>
<accession>A0A930DS91</accession>
<dbReference type="InterPro" id="IPR038729">
    <property type="entry name" value="Rad50/SbcC_AAA"/>
</dbReference>
<dbReference type="GO" id="GO:0006302">
    <property type="term" value="P:double-strand break repair"/>
    <property type="evidence" value="ECO:0007669"/>
    <property type="project" value="InterPro"/>
</dbReference>
<dbReference type="Pfam" id="PF13476">
    <property type="entry name" value="AAA_23"/>
    <property type="match status" value="1"/>
</dbReference>
<reference evidence="2" key="1">
    <citation type="submission" date="2020-04" db="EMBL/GenBank/DDBJ databases">
        <title>Deep metagenomics examines the oral microbiome during advanced dental caries in children, revealing novel taxa and co-occurrences with host molecules.</title>
        <authorList>
            <person name="Baker J.L."/>
            <person name="Morton J.T."/>
            <person name="Dinis M."/>
            <person name="Alvarez R."/>
            <person name="Tran N.C."/>
            <person name="Knight R."/>
            <person name="Edlund A."/>
        </authorList>
    </citation>
    <scope>NUCLEOTIDE SEQUENCE</scope>
    <source>
        <strain evidence="2">JCVI_24_bin.2</strain>
    </source>
</reference>
<feature type="non-terminal residue" evidence="2">
    <location>
        <position position="49"/>
    </location>
</feature>
<dbReference type="InterPro" id="IPR027417">
    <property type="entry name" value="P-loop_NTPase"/>
</dbReference>
<proteinExistence type="predicted"/>
<dbReference type="SUPFAM" id="SSF52540">
    <property type="entry name" value="P-loop containing nucleoside triphosphate hydrolases"/>
    <property type="match status" value="1"/>
</dbReference>
<protein>
    <submittedName>
        <fullName evidence="2">AAA family ATPase</fullName>
    </submittedName>
</protein>